<proteinExistence type="predicted"/>
<gene>
    <name evidence="2" type="ORF">BKA03_000991</name>
</gene>
<feature type="transmembrane region" description="Helical" evidence="1">
    <location>
        <begin position="31"/>
        <end position="51"/>
    </location>
</feature>
<dbReference type="EMBL" id="JACBZO010000001">
    <property type="protein sequence ID" value="NYI40872.1"/>
    <property type="molecule type" value="Genomic_DNA"/>
</dbReference>
<keyword evidence="1" id="KW-0812">Transmembrane</keyword>
<feature type="transmembrane region" description="Helical" evidence="1">
    <location>
        <begin position="7"/>
        <end position="25"/>
    </location>
</feature>
<evidence type="ECO:0008006" key="4">
    <source>
        <dbReference type="Google" id="ProtNLM"/>
    </source>
</evidence>
<comment type="caution">
    <text evidence="2">The sequence shown here is derived from an EMBL/GenBank/DDBJ whole genome shotgun (WGS) entry which is preliminary data.</text>
</comment>
<accession>A0A7Y9Z8P4</accession>
<dbReference type="Pfam" id="PF10823">
    <property type="entry name" value="DUF2568"/>
    <property type="match status" value="1"/>
</dbReference>
<dbReference type="AlphaFoldDB" id="A0A7Y9Z8P4"/>
<evidence type="ECO:0000313" key="2">
    <source>
        <dbReference type="EMBL" id="NYI40872.1"/>
    </source>
</evidence>
<feature type="transmembrane region" description="Helical" evidence="1">
    <location>
        <begin position="72"/>
        <end position="103"/>
    </location>
</feature>
<evidence type="ECO:0000313" key="3">
    <source>
        <dbReference type="Proteomes" id="UP000547973"/>
    </source>
</evidence>
<reference evidence="2 3" key="1">
    <citation type="submission" date="2020-07" db="EMBL/GenBank/DDBJ databases">
        <title>Sequencing the genomes of 1000 actinobacteria strains.</title>
        <authorList>
            <person name="Klenk H.-P."/>
        </authorList>
    </citation>
    <scope>NUCLEOTIDE SEQUENCE [LARGE SCALE GENOMIC DNA]</scope>
    <source>
        <strain evidence="2 3">DSM 19970</strain>
    </source>
</reference>
<name>A0A7Y9Z8P4_9MICO</name>
<keyword evidence="1" id="KW-1133">Transmembrane helix</keyword>
<sequence>MKWFGATLVFFAELGMLAGLAWWGFHAADGVAAWLLAVALPSVAVTLWGQFLAPKAPRRLKGIMLPFMRLNVLLLGALAAYLAGAVALGLATAVCAIIGTAMAGDLVTTPPARV</sequence>
<dbReference type="Proteomes" id="UP000547973">
    <property type="component" value="Unassembled WGS sequence"/>
</dbReference>
<dbReference type="InterPro" id="IPR021214">
    <property type="entry name" value="DUF2568"/>
</dbReference>
<protein>
    <recommendedName>
        <fullName evidence="4">DUF2568 domain-containing protein</fullName>
    </recommendedName>
</protein>
<organism evidence="2 3">
    <name type="scientific">Demequina lutea</name>
    <dbReference type="NCBI Taxonomy" id="431489"/>
    <lineage>
        <taxon>Bacteria</taxon>
        <taxon>Bacillati</taxon>
        <taxon>Actinomycetota</taxon>
        <taxon>Actinomycetes</taxon>
        <taxon>Micrococcales</taxon>
        <taxon>Demequinaceae</taxon>
        <taxon>Demequina</taxon>
    </lineage>
</organism>
<keyword evidence="1" id="KW-0472">Membrane</keyword>
<dbReference type="RefSeq" id="WP_202965759.1">
    <property type="nucleotide sequence ID" value="NZ_BBRC01000014.1"/>
</dbReference>
<evidence type="ECO:0000256" key="1">
    <source>
        <dbReference type="SAM" id="Phobius"/>
    </source>
</evidence>
<keyword evidence="3" id="KW-1185">Reference proteome</keyword>